<dbReference type="Pfam" id="PF00698">
    <property type="entry name" value="Acyl_transf_1"/>
    <property type="match status" value="1"/>
</dbReference>
<dbReference type="SMART" id="SM00822">
    <property type="entry name" value="PKS_KR"/>
    <property type="match status" value="1"/>
</dbReference>
<protein>
    <submittedName>
        <fullName evidence="10">Type I polyketide synthase</fullName>
    </submittedName>
</protein>
<dbReference type="InterPro" id="IPR050091">
    <property type="entry name" value="PKS_NRPS_Biosynth_Enz"/>
</dbReference>
<dbReference type="InterPro" id="IPR049900">
    <property type="entry name" value="PKS_mFAS_DH"/>
</dbReference>
<dbReference type="InterPro" id="IPR036736">
    <property type="entry name" value="ACP-like_sf"/>
</dbReference>
<dbReference type="PROSITE" id="PS52019">
    <property type="entry name" value="PKS_MFAS_DH"/>
    <property type="match status" value="1"/>
</dbReference>
<evidence type="ECO:0000259" key="8">
    <source>
        <dbReference type="PROSITE" id="PS52004"/>
    </source>
</evidence>
<dbReference type="Pfam" id="PF08659">
    <property type="entry name" value="KR"/>
    <property type="match status" value="1"/>
</dbReference>
<dbReference type="InterPro" id="IPR009081">
    <property type="entry name" value="PP-bd_ACP"/>
</dbReference>
<reference evidence="10 11" key="2">
    <citation type="submission" date="2018-06" db="EMBL/GenBank/DDBJ databases">
        <authorList>
            <person name="Zhirakovskaya E."/>
        </authorList>
    </citation>
    <scope>NUCLEOTIDE SEQUENCE [LARGE SCALE GENOMIC DNA]</scope>
    <source>
        <strain evidence="10 11">FBKL4.011</strain>
    </source>
</reference>
<dbReference type="SUPFAM" id="SSF51735">
    <property type="entry name" value="NAD(P)-binding Rossmann-fold domains"/>
    <property type="match status" value="1"/>
</dbReference>
<feature type="region of interest" description="C-terminal hotdog fold" evidence="6">
    <location>
        <begin position="1894"/>
        <end position="2035"/>
    </location>
</feature>
<dbReference type="Gene3D" id="3.40.50.720">
    <property type="entry name" value="NAD(P)-binding Rossmann-like Domain"/>
    <property type="match status" value="1"/>
</dbReference>
<keyword evidence="3" id="KW-0596">Phosphopantetheine</keyword>
<sequence length="2598" mass="291145">MDQNYIAVVGIGCHYPGASDLKELWENLLARRRQFREMPNERLPLAEYYHNNPDTPDKTYGRHAAVIDGFEFDWVKRRIPKSTYESSDIVHWLALEVATQAIIDAGYSRENIPKDKTGVILGNTLTGEFMRSNTMRLRWPYVRKTLRAAGIAQGLSSETLSKLEKYMEGIYKSVFPPVTEDTLAGSLSNTVAGRICNFYDLHGGGYVVDGACSSSLIAVATAADKLAKGELDLALAGGVDISLDPMEIIGFAKAGALTNKDMNVYDRNSSGFIPGEGCGFVILKRLEDAKRDGDYVYAVIRGWGISSDGKGGITAPKTEGQALALRRAYEMVDYSPHELDFIEGHGTGTVVGDRTELEAISLARNSFGDAELRSCGVTSFKSIVGHTKAAAGIGGLIKAVLSVNQRILLPTAACKEPNEIFYTQAKDIYPILQGEVRAPDQVMRAGISAMGFGGINCHVTIESADLPKQELKSSIEERALLASNQDTELIVFAANTKEDLLTQVEEVYKMASGMSIAEITDLAYHLTHQVKSKDKVRAAVITDHPDRLTDQLHYLTKKLANDFPSKGEVFVNMEKQCWISNQVSKHQVGFLFPGQGSQKVNMARTLLERFPWAREIAEKVWDVLPHGNQVMFRSLDKAINQDEIKDWEKQLSQTEIAQPTICLSSVLWTLFLKRLGIQPVVTAGHSLGELTALFAAGAYDEETLFKLAALRGQIMSSSSDEAGSMASLSCNQEEAENILANISGYAVIANLNSPKQTVISGEKEAISEAVKLAKNRQIQAINLPVSNAFHSELVKKASDILRQQAPLPMETINLTVPFISGIDGKVVQNFSDLKEYLANQVTQQVDFISLTSTIQKQCDLLVEVGPGRVLTGLVNSHSEGELPCFPIESKPGSSRDLHLFLATYFIYGGQIHWDVLYENRLVRPFVPAREKNFIVNPCENPISMTDSNKVDHFTDLTSLLPQASDLPAELVANYLKQRGEFILDVIRADLKNTTSVPSVPVVKQSIIPENQIEPSSRSIDQSIGTLEQTVIRLAAELTGFPTDSIQLTHRLLDDLNLDSIKSAELVSSLAQSFQVADQLDPSGFTNATLKDIIHEIEALLPDQATLEPKKIHHDISHVLIQHVEKITGYPRNSIHMDLRLLDDLNLDSIKSTEFVASVAKELNITDQIDPSQFANATLHDVQLYFESLVPQTDRQQTVAESLISKTIQLTGFPRESISMNLRLLDDLNLDSIKSAELVSQVAKEYELEKNIDPSLFANATLGDIEKSLTEWTTAVPKKPKPLHSKLTKSPTQTWVRNFAVNYIEDQSIHTENISFPNSSYFLIVAENTEDSLVQMLEGELNQLQISSHTTTFAMLKEKQHLKKEAFSHIIVILPKSDLSDDITNMVERLQSVIEPVKDHGYQASITYIQYAGGTFGNDSDSFQLSSCGAHAFAASLHMERPHAKIRVIDLSPKLQAEEIVTNVLAEISAEDSFISVGYDQYKVRRVPQAVVQQPSQYPRRSIEWSEEDVILVTGGAKGITAECALAVAKSANTKMALVGSSRIEDSLEIQQTMERFYQAGITCQYYQCDITNRSHVEELVNSVQTDLGQITGVIHGAGLVRSRRAEQTSLQSFLEEIGPKVFGAMHLGEVLKNQPPKLWIGFTSLTGITGMSGNTSYGFSNEVLQLFLQRFEKAHPETQVCSIAYSVWDEVGMGTRSDSIRFLEKKGIYAIPLDEGVKRFVHIFHHDPQAKQVVIAAKLDRVDTWHPRPVKREKEFRFVEDIIYDYPEVELITRVHLSLDKDPYVEEHQFNGSYLFPAVFGLEAMAQAVSYVTGIQDFSRVRVEDIQFKLPIVVDPQKGRRLEIRAEVLEDKRVVAEIRTEQTGFSQVHFSATYVFPSETDVHEKSIVFPEQPLAFTPKDDFYKPLMFQGPSYHRLEQVYKVSHDPIEHTGSCLFAAHSHSIDEYLLGDPYYHDAIMQSARVITPQDECLPVEIASFEKFGLYPYLSGSWKGVTRLKERNGFYYTYTIEILDEENRVIQSLTDFKVRIMENKPELPTAEELFSSASVDERMLTQALQTYSDQFQLAPPVITVAHFSQIHQQKKEQRHARVLPLFQRALTKANTTHEDYSLAWDETGKPSILKHGKQISDLQVSFSHDDEITICTIGSNKQGCDILPIENHRSEEDWINLLTSKYQPLLQSLRESGDSVVEAGSRIWSCLEAAKKASGKQIEEIILREVIGQAVLFEVISQKISYLVITFPIQLSKPLPRMLAIVASSHSLESSEDLLYGRFDAEHGFVYRFPLTFKDTPTLSRHVNLSSYSAWMGKVRELSLTNILESVAEQFATGKWGMVTNFVQTEITGEAASHDIIEVHLQIEQIQKDSYIEIVYYWYKVKDNHTLELIATSRQGLTWVEIIGHGLVKVSPFPAYFKQFLEEKLVVMSSREKLLNQNKILSTELLGKELFSVKTGPLNRLILQKNTFITSLEESNLVGNIYFSNYTIWQGKVRDQFFYQLAPELFQGTGEQGEWIALNTHIQHLREAMPFDTIEVEMSLAKRYEYGVKLFFEYYKLASDGQKQKLAFGEQDIVWIKRDENGKPHSSSLPDVFDQAFMNVTNQVHS</sequence>
<dbReference type="InterPro" id="IPR016036">
    <property type="entry name" value="Malonyl_transacylase_ACP-bd"/>
</dbReference>
<keyword evidence="4" id="KW-0597">Phosphoprotein</keyword>
<evidence type="ECO:0000259" key="7">
    <source>
        <dbReference type="PROSITE" id="PS50075"/>
    </source>
</evidence>
<dbReference type="Pfam" id="PF02801">
    <property type="entry name" value="Ketoacyl-synt_C"/>
    <property type="match status" value="1"/>
</dbReference>
<dbReference type="SUPFAM" id="SSF47336">
    <property type="entry name" value="ACP-like"/>
    <property type="match status" value="3"/>
</dbReference>
<dbReference type="InterPro" id="IPR036291">
    <property type="entry name" value="NAD(P)-bd_dom_sf"/>
</dbReference>
<dbReference type="SUPFAM" id="SSF53901">
    <property type="entry name" value="Thiolase-like"/>
    <property type="match status" value="1"/>
</dbReference>
<reference evidence="10 11" key="1">
    <citation type="submission" date="2018-06" db="EMBL/GenBank/DDBJ databases">
        <title>Thermoflavimicrobium daqus sp. nov., a thermophilic microbe isolated from Moutai-flavour Daqu.</title>
        <authorList>
            <person name="Wang X."/>
            <person name="Zhou H."/>
        </authorList>
    </citation>
    <scope>NUCLEOTIDE SEQUENCE [LARGE SCALE GENOMIC DNA]</scope>
    <source>
        <strain evidence="10 11">FBKL4.011</strain>
    </source>
</reference>
<dbReference type="InterPro" id="IPR014031">
    <property type="entry name" value="Ketoacyl_synth_C"/>
</dbReference>
<dbReference type="SMART" id="SM00825">
    <property type="entry name" value="PKS_KS"/>
    <property type="match status" value="1"/>
</dbReference>
<proteinExistence type="predicted"/>
<dbReference type="InterPro" id="IPR013968">
    <property type="entry name" value="PKS_KR"/>
</dbReference>
<dbReference type="InterPro" id="IPR001227">
    <property type="entry name" value="Ac_transferase_dom_sf"/>
</dbReference>
<dbReference type="SUPFAM" id="SSF54637">
    <property type="entry name" value="Thioesterase/thiol ester dehydrase-isomerase"/>
    <property type="match status" value="3"/>
</dbReference>
<feature type="domain" description="Carrier" evidence="7">
    <location>
        <begin position="1021"/>
        <end position="1100"/>
    </location>
</feature>
<dbReference type="Gene3D" id="3.40.47.10">
    <property type="match status" value="1"/>
</dbReference>
<dbReference type="SUPFAM" id="SSF55048">
    <property type="entry name" value="Probable ACP-binding domain of malonyl-CoA ACP transacylase"/>
    <property type="match status" value="1"/>
</dbReference>
<dbReference type="InterPro" id="IPR029069">
    <property type="entry name" value="HotDog_dom_sf"/>
</dbReference>
<dbReference type="GO" id="GO:0004312">
    <property type="term" value="F:fatty acid synthase activity"/>
    <property type="evidence" value="ECO:0007669"/>
    <property type="project" value="TreeGrafter"/>
</dbReference>
<comment type="function">
    <text evidence="1">Involved in some intermediate steps for the synthesis of the antibiotic polyketide bacillaene which is involved in secondary metabolism.</text>
</comment>
<dbReference type="InterPro" id="IPR006162">
    <property type="entry name" value="Ppantetheine_attach_site"/>
</dbReference>
<evidence type="ECO:0000256" key="6">
    <source>
        <dbReference type="PROSITE-ProRule" id="PRU01363"/>
    </source>
</evidence>
<feature type="active site" description="Proton donor; for dehydratase activity" evidence="6">
    <location>
        <position position="1954"/>
    </location>
</feature>
<dbReference type="Gene3D" id="3.30.70.250">
    <property type="entry name" value="Malonyl-CoA ACP transacylase, ACP-binding"/>
    <property type="match status" value="1"/>
</dbReference>
<evidence type="ECO:0000256" key="4">
    <source>
        <dbReference type="ARBA" id="ARBA00022553"/>
    </source>
</evidence>
<comment type="pathway">
    <text evidence="2">Antibiotic biosynthesis; bacillaene biosynthesis.</text>
</comment>
<dbReference type="PROSITE" id="PS50075">
    <property type="entry name" value="CARRIER"/>
    <property type="match status" value="1"/>
</dbReference>
<dbReference type="EMBL" id="QJKK01000001">
    <property type="protein sequence ID" value="RAL26962.1"/>
    <property type="molecule type" value="Genomic_DNA"/>
</dbReference>
<evidence type="ECO:0000313" key="10">
    <source>
        <dbReference type="EMBL" id="RAL26962.1"/>
    </source>
</evidence>
<dbReference type="OrthoDB" id="9765680at2"/>
<dbReference type="PROSITE" id="PS52004">
    <property type="entry name" value="KS3_2"/>
    <property type="match status" value="1"/>
</dbReference>
<accession>A0A364K9R3</accession>
<evidence type="ECO:0000256" key="5">
    <source>
        <dbReference type="ARBA" id="ARBA00022679"/>
    </source>
</evidence>
<gene>
    <name evidence="10" type="ORF">DL897_02665</name>
</gene>
<dbReference type="InterPro" id="IPR042104">
    <property type="entry name" value="PKS_dehydratase_sf"/>
</dbReference>
<dbReference type="PROSITE" id="PS00012">
    <property type="entry name" value="PHOSPHOPANTETHEINE"/>
    <property type="match status" value="2"/>
</dbReference>
<dbReference type="Pfam" id="PF00109">
    <property type="entry name" value="ketoacyl-synt"/>
    <property type="match status" value="1"/>
</dbReference>
<keyword evidence="11" id="KW-1185">Reference proteome</keyword>
<dbReference type="RefSeq" id="WP_113657566.1">
    <property type="nucleotide sequence ID" value="NZ_KZ845663.1"/>
</dbReference>
<dbReference type="CDD" id="cd00833">
    <property type="entry name" value="PKS"/>
    <property type="match status" value="1"/>
</dbReference>
<organism evidence="10 11">
    <name type="scientific">Thermoflavimicrobium daqui</name>
    <dbReference type="NCBI Taxonomy" id="2137476"/>
    <lineage>
        <taxon>Bacteria</taxon>
        <taxon>Bacillati</taxon>
        <taxon>Bacillota</taxon>
        <taxon>Bacilli</taxon>
        <taxon>Bacillales</taxon>
        <taxon>Thermoactinomycetaceae</taxon>
        <taxon>Thermoflavimicrobium</taxon>
    </lineage>
</organism>
<dbReference type="PANTHER" id="PTHR43775">
    <property type="entry name" value="FATTY ACID SYNTHASE"/>
    <property type="match status" value="1"/>
</dbReference>
<dbReference type="Gene3D" id="3.10.129.110">
    <property type="entry name" value="Polyketide synthase dehydratase"/>
    <property type="match status" value="1"/>
</dbReference>
<dbReference type="Gene3D" id="1.10.1200.10">
    <property type="entry name" value="ACP-like"/>
    <property type="match status" value="3"/>
</dbReference>
<dbReference type="InterPro" id="IPR049552">
    <property type="entry name" value="PKS_DH_N"/>
</dbReference>
<evidence type="ECO:0000256" key="3">
    <source>
        <dbReference type="ARBA" id="ARBA00022450"/>
    </source>
</evidence>
<feature type="active site" description="Proton acceptor; for dehydratase activity" evidence="6">
    <location>
        <position position="1788"/>
    </location>
</feature>
<dbReference type="Pfam" id="PF13279">
    <property type="entry name" value="4HBT_2"/>
    <property type="match status" value="1"/>
</dbReference>
<evidence type="ECO:0000259" key="9">
    <source>
        <dbReference type="PROSITE" id="PS52019"/>
    </source>
</evidence>
<dbReference type="CDD" id="cd08953">
    <property type="entry name" value="KR_2_SDR_x"/>
    <property type="match status" value="1"/>
</dbReference>
<dbReference type="GO" id="GO:0006633">
    <property type="term" value="P:fatty acid biosynthetic process"/>
    <property type="evidence" value="ECO:0007669"/>
    <property type="project" value="TreeGrafter"/>
</dbReference>
<dbReference type="Gene3D" id="3.10.129.10">
    <property type="entry name" value="Hotdog Thioesterase"/>
    <property type="match status" value="2"/>
</dbReference>
<feature type="domain" description="Ketosynthase family 3 (KS3)" evidence="8">
    <location>
        <begin position="3"/>
        <end position="463"/>
    </location>
</feature>
<evidence type="ECO:0000256" key="1">
    <source>
        <dbReference type="ARBA" id="ARBA00003299"/>
    </source>
</evidence>
<dbReference type="Proteomes" id="UP000251213">
    <property type="component" value="Unassembled WGS sequence"/>
</dbReference>
<dbReference type="SUPFAM" id="SSF52151">
    <property type="entry name" value="FabD/lysophospholipase-like"/>
    <property type="match status" value="1"/>
</dbReference>
<dbReference type="PANTHER" id="PTHR43775:SF51">
    <property type="entry name" value="INACTIVE PHENOLPHTHIOCEROL SYNTHESIS POLYKETIDE SYNTHASE TYPE I PKS1-RELATED"/>
    <property type="match status" value="1"/>
</dbReference>
<dbReference type="Pfam" id="PF21089">
    <property type="entry name" value="PKS_DH_N"/>
    <property type="match status" value="1"/>
</dbReference>
<name>A0A364K9R3_9BACL</name>
<dbReference type="InterPro" id="IPR016039">
    <property type="entry name" value="Thiolase-like"/>
</dbReference>
<keyword evidence="5" id="KW-0808">Transferase</keyword>
<dbReference type="InterPro" id="IPR016035">
    <property type="entry name" value="Acyl_Trfase/lysoPLipase"/>
</dbReference>
<dbReference type="InterPro" id="IPR014030">
    <property type="entry name" value="Ketoacyl_synth_N"/>
</dbReference>
<dbReference type="Gene3D" id="3.40.366.10">
    <property type="entry name" value="Malonyl-Coenzyme A Acyl Carrier Protein, domain 2"/>
    <property type="match status" value="1"/>
</dbReference>
<evidence type="ECO:0000313" key="11">
    <source>
        <dbReference type="Proteomes" id="UP000251213"/>
    </source>
</evidence>
<dbReference type="InterPro" id="IPR057326">
    <property type="entry name" value="KR_dom"/>
</dbReference>
<dbReference type="Pfam" id="PF00550">
    <property type="entry name" value="PP-binding"/>
    <property type="match status" value="1"/>
</dbReference>
<evidence type="ECO:0000256" key="2">
    <source>
        <dbReference type="ARBA" id="ARBA00004789"/>
    </source>
</evidence>
<dbReference type="SMART" id="SM00827">
    <property type="entry name" value="PKS_AT"/>
    <property type="match status" value="1"/>
</dbReference>
<dbReference type="InterPro" id="IPR020841">
    <property type="entry name" value="PKS_Beta-ketoAc_synthase_dom"/>
</dbReference>
<comment type="caution">
    <text evidence="10">The sequence shown here is derived from an EMBL/GenBank/DDBJ whole genome shotgun (WGS) entry which is preliminary data.</text>
</comment>
<dbReference type="InterPro" id="IPR014043">
    <property type="entry name" value="Acyl_transferase_dom"/>
</dbReference>
<dbReference type="UniPathway" id="UPA01003"/>
<feature type="region of interest" description="N-terminal hotdog fold" evidence="6">
    <location>
        <begin position="1756"/>
        <end position="1881"/>
    </location>
</feature>
<feature type="domain" description="PKS/mFAS DH" evidence="9">
    <location>
        <begin position="1756"/>
        <end position="2035"/>
    </location>
</feature>